<evidence type="ECO:0008006" key="6">
    <source>
        <dbReference type="Google" id="ProtNLM"/>
    </source>
</evidence>
<dbReference type="GO" id="GO:0006412">
    <property type="term" value="P:translation"/>
    <property type="evidence" value="ECO:0007669"/>
    <property type="project" value="InterPro"/>
</dbReference>
<organism evidence="5">
    <name type="scientific">marine metagenome</name>
    <dbReference type="NCBI Taxonomy" id="408172"/>
    <lineage>
        <taxon>unclassified sequences</taxon>
        <taxon>metagenomes</taxon>
        <taxon>ecological metagenomes</taxon>
    </lineage>
</organism>
<evidence type="ECO:0000256" key="1">
    <source>
        <dbReference type="ARBA" id="ARBA00006640"/>
    </source>
</evidence>
<dbReference type="InterPro" id="IPR001911">
    <property type="entry name" value="Ribosomal_bS21"/>
</dbReference>
<gene>
    <name evidence="5" type="ORF">METZ01_LOCUS130868</name>
</gene>
<reference evidence="5" key="1">
    <citation type="submission" date="2018-05" db="EMBL/GenBank/DDBJ databases">
        <authorList>
            <person name="Lanie J.A."/>
            <person name="Ng W.-L."/>
            <person name="Kazmierczak K.M."/>
            <person name="Andrzejewski T.M."/>
            <person name="Davidsen T.M."/>
            <person name="Wayne K.J."/>
            <person name="Tettelin H."/>
            <person name="Glass J.I."/>
            <person name="Rusch D."/>
            <person name="Podicherti R."/>
            <person name="Tsui H.-C.T."/>
            <person name="Winkler M.E."/>
        </authorList>
    </citation>
    <scope>NUCLEOTIDE SEQUENCE</scope>
</reference>
<feature type="compositionally biased region" description="Basic residues" evidence="4">
    <location>
        <begin position="69"/>
        <end position="78"/>
    </location>
</feature>
<dbReference type="GO" id="GO:1990904">
    <property type="term" value="C:ribonucleoprotein complex"/>
    <property type="evidence" value="ECO:0007669"/>
    <property type="project" value="UniProtKB-KW"/>
</dbReference>
<accession>A0A381YM01</accession>
<dbReference type="NCBIfam" id="TIGR00030">
    <property type="entry name" value="S21p"/>
    <property type="match status" value="1"/>
</dbReference>
<keyword evidence="2" id="KW-0689">Ribosomal protein</keyword>
<protein>
    <recommendedName>
        <fullName evidence="6">30S ribosomal protein S21</fullName>
    </recommendedName>
</protein>
<name>A0A381YM01_9ZZZZ</name>
<dbReference type="AlphaFoldDB" id="A0A381YM01"/>
<feature type="region of interest" description="Disordered" evidence="4">
    <location>
        <begin position="65"/>
        <end position="98"/>
    </location>
</feature>
<sequence length="98" mass="11455">MGMVPYHIRNRTTNCNTNTISNIGDTSNKIMKIKVRNNNIESALSILRRRSKEIIFEYKEKQYFEKGSSKRHKAKQAAKTREDKRQKGQIIKKGSKEI</sequence>
<dbReference type="Pfam" id="PF01165">
    <property type="entry name" value="Ribosomal_S21"/>
    <property type="match status" value="1"/>
</dbReference>
<keyword evidence="3" id="KW-0687">Ribonucleoprotein</keyword>
<evidence type="ECO:0000256" key="2">
    <source>
        <dbReference type="ARBA" id="ARBA00022980"/>
    </source>
</evidence>
<dbReference type="GO" id="GO:0005840">
    <property type="term" value="C:ribosome"/>
    <property type="evidence" value="ECO:0007669"/>
    <property type="project" value="UniProtKB-KW"/>
</dbReference>
<dbReference type="GO" id="GO:0003735">
    <property type="term" value="F:structural constituent of ribosome"/>
    <property type="evidence" value="ECO:0007669"/>
    <property type="project" value="InterPro"/>
</dbReference>
<dbReference type="EMBL" id="UINC01018547">
    <property type="protein sequence ID" value="SVA78014.1"/>
    <property type="molecule type" value="Genomic_DNA"/>
</dbReference>
<evidence type="ECO:0000256" key="3">
    <source>
        <dbReference type="ARBA" id="ARBA00023274"/>
    </source>
</evidence>
<proteinExistence type="inferred from homology"/>
<evidence type="ECO:0000313" key="5">
    <source>
        <dbReference type="EMBL" id="SVA78014.1"/>
    </source>
</evidence>
<evidence type="ECO:0000256" key="4">
    <source>
        <dbReference type="SAM" id="MobiDB-lite"/>
    </source>
</evidence>
<comment type="similarity">
    <text evidence="1">Belongs to the bacterial ribosomal protein bS21 family.</text>
</comment>